<dbReference type="STRING" id="99656.SAMN05421659_10395"/>
<dbReference type="SUPFAM" id="SSF54001">
    <property type="entry name" value="Cysteine proteinases"/>
    <property type="match status" value="1"/>
</dbReference>
<protein>
    <submittedName>
        <fullName evidence="8">NlpC/P60 family protein</fullName>
    </submittedName>
</protein>
<evidence type="ECO:0000256" key="5">
    <source>
        <dbReference type="SAM" id="MobiDB-lite"/>
    </source>
</evidence>
<dbReference type="InterPro" id="IPR000064">
    <property type="entry name" value="NLP_P60_dom"/>
</dbReference>
<dbReference type="Gene3D" id="3.90.1720.10">
    <property type="entry name" value="endopeptidase domain like (from Nostoc punctiforme)"/>
    <property type="match status" value="1"/>
</dbReference>
<dbReference type="InterPro" id="IPR038765">
    <property type="entry name" value="Papain-like_cys_pep_sf"/>
</dbReference>
<dbReference type="GO" id="GO:0008234">
    <property type="term" value="F:cysteine-type peptidase activity"/>
    <property type="evidence" value="ECO:0007669"/>
    <property type="project" value="UniProtKB-KW"/>
</dbReference>
<proteinExistence type="inferred from homology"/>
<dbReference type="GO" id="GO:0006508">
    <property type="term" value="P:proteolysis"/>
    <property type="evidence" value="ECO:0007669"/>
    <property type="project" value="UniProtKB-KW"/>
</dbReference>
<dbReference type="Proteomes" id="UP000199701">
    <property type="component" value="Unassembled WGS sequence"/>
</dbReference>
<comment type="similarity">
    <text evidence="1">Belongs to the peptidase C40 family.</text>
</comment>
<dbReference type="PROSITE" id="PS51935">
    <property type="entry name" value="NLPC_P60"/>
    <property type="match status" value="1"/>
</dbReference>
<dbReference type="EMBL" id="FOJI01000003">
    <property type="protein sequence ID" value="SEW00591.1"/>
    <property type="molecule type" value="Genomic_DNA"/>
</dbReference>
<reference evidence="8 9" key="1">
    <citation type="submission" date="2016-10" db="EMBL/GenBank/DDBJ databases">
        <authorList>
            <person name="de Groot N.N."/>
        </authorList>
    </citation>
    <scope>NUCLEOTIDE SEQUENCE [LARGE SCALE GENOMIC DNA]</scope>
    <source>
        <strain evidence="8 9">DSM 9179</strain>
    </source>
</reference>
<feature type="domain" description="NlpC/P60" evidence="7">
    <location>
        <begin position="494"/>
        <end position="624"/>
    </location>
</feature>
<evidence type="ECO:0000259" key="7">
    <source>
        <dbReference type="PROSITE" id="PS51935"/>
    </source>
</evidence>
<keyword evidence="4" id="KW-0788">Thiol protease</keyword>
<evidence type="ECO:0000256" key="6">
    <source>
        <dbReference type="SAM" id="Phobius"/>
    </source>
</evidence>
<organism evidence="8 9">
    <name type="scientific">[Clostridium] fimetarium</name>
    <dbReference type="NCBI Taxonomy" id="99656"/>
    <lineage>
        <taxon>Bacteria</taxon>
        <taxon>Bacillati</taxon>
        <taxon>Bacillota</taxon>
        <taxon>Clostridia</taxon>
        <taxon>Lachnospirales</taxon>
        <taxon>Lachnospiraceae</taxon>
    </lineage>
</organism>
<dbReference type="InterPro" id="IPR051794">
    <property type="entry name" value="PG_Endopeptidase_C40"/>
</dbReference>
<dbReference type="Pfam" id="PF00877">
    <property type="entry name" value="NLPC_P60"/>
    <property type="match status" value="1"/>
</dbReference>
<dbReference type="RefSeq" id="WP_330385942.1">
    <property type="nucleotide sequence ID" value="NZ_FOJI01000003.1"/>
</dbReference>
<name>A0A1I0NHJ8_9FIRM</name>
<evidence type="ECO:0000256" key="1">
    <source>
        <dbReference type="ARBA" id="ARBA00007074"/>
    </source>
</evidence>
<evidence type="ECO:0000256" key="3">
    <source>
        <dbReference type="ARBA" id="ARBA00022801"/>
    </source>
</evidence>
<dbReference type="AlphaFoldDB" id="A0A1I0NHJ8"/>
<feature type="transmembrane region" description="Helical" evidence="6">
    <location>
        <begin position="270"/>
        <end position="300"/>
    </location>
</feature>
<keyword evidence="2" id="KW-0645">Protease</keyword>
<keyword evidence="3" id="KW-0378">Hydrolase</keyword>
<keyword evidence="6" id="KW-0812">Transmembrane</keyword>
<dbReference type="PANTHER" id="PTHR47359">
    <property type="entry name" value="PEPTIDOGLYCAN DL-ENDOPEPTIDASE CWLO"/>
    <property type="match status" value="1"/>
</dbReference>
<evidence type="ECO:0000256" key="2">
    <source>
        <dbReference type="ARBA" id="ARBA00022670"/>
    </source>
</evidence>
<sequence>MKIKKVDEKPMVIHTKADTKLHVHQMKDAALEGQNFDIVDHSPKIKDGQINQAEVKKSGKERYRKSSRRNIKESKKSIKVNNSLIKLAAVAGASAATNQMEGDEEVRQSALITATLSKPGRDAVRKGSELFRQKIMAERKRKIKKVEAGKKLAKRGIKKTAANTTKKVVKETTKKTSKVVAKETAKVSVHLAGTVAGTTATGPAGLLIGVAAGKAVGWKMDKGDVKRTNRNRKIMFFMDKMKSKDDQTDSIGKMVKDLILKRGSLVMKKIVAVALPALLAVFLLMAIVCIPVILVVAVIYNSPFAIFFPPLSDGDTVMTVTSQYVAEFNRDTSTFANDHTGYDTGTIVYVDYEGSNAVPSNYYDIMCVYMVKFGGGDTATVMKDTSKERLKGVFDDMCSYTTTTGTETIENDDGTTSTKTVLYVNITLKTFRKMETQYNFSVDEIKMLEAMMSPEDLARIGYTGGSGAGGNEGSNAVSVLSQTQIETMVSGITDAKAKATCSFVLSKVGYPYSQDYRDTGNYYDCSSLAYYSWKAAGVEISFGGATSAAAEGQGLDEDGKTVSADQMQPGDLVFYSYLSNGRYKNISHVAIYVGNGKTVEALNESVGVVYKDVSTGSIVMVARP</sequence>
<accession>A0A1I0NHJ8</accession>
<feature type="region of interest" description="Disordered" evidence="5">
    <location>
        <begin position="55"/>
        <end position="74"/>
    </location>
</feature>
<dbReference type="PANTHER" id="PTHR47359:SF3">
    <property type="entry name" value="NLP_P60 DOMAIN-CONTAINING PROTEIN-RELATED"/>
    <property type="match status" value="1"/>
</dbReference>
<evidence type="ECO:0000313" key="8">
    <source>
        <dbReference type="EMBL" id="SEW00591.1"/>
    </source>
</evidence>
<evidence type="ECO:0000256" key="4">
    <source>
        <dbReference type="ARBA" id="ARBA00022807"/>
    </source>
</evidence>
<keyword evidence="6" id="KW-1133">Transmembrane helix</keyword>
<keyword evidence="9" id="KW-1185">Reference proteome</keyword>
<keyword evidence="6" id="KW-0472">Membrane</keyword>
<evidence type="ECO:0000313" key="9">
    <source>
        <dbReference type="Proteomes" id="UP000199701"/>
    </source>
</evidence>
<gene>
    <name evidence="8" type="ORF">SAMN05421659_10395</name>
</gene>